<dbReference type="GO" id="GO:0003919">
    <property type="term" value="F:FMN adenylyltransferase activity"/>
    <property type="evidence" value="ECO:0007669"/>
    <property type="project" value="UniProtKB-EC"/>
</dbReference>
<keyword evidence="15" id="KW-0175">Coiled coil</keyword>
<evidence type="ECO:0000259" key="16">
    <source>
        <dbReference type="SMART" id="SM00904"/>
    </source>
</evidence>
<evidence type="ECO:0000256" key="3">
    <source>
        <dbReference type="ARBA" id="ARBA00022630"/>
    </source>
</evidence>
<dbReference type="InterPro" id="IPR023465">
    <property type="entry name" value="Riboflavin_kinase_dom_sf"/>
</dbReference>
<dbReference type="InterPro" id="IPR002606">
    <property type="entry name" value="Riboflavin_kinase_bac"/>
</dbReference>
<keyword evidence="9 14" id="KW-0274">FAD</keyword>
<comment type="pathway">
    <text evidence="2 14">Cofactor biosynthesis; FMN biosynthesis; FMN from riboflavin (ATP route): step 1/1.</text>
</comment>
<dbReference type="SMART" id="SM00904">
    <property type="entry name" value="Flavokinase"/>
    <property type="match status" value="1"/>
</dbReference>
<dbReference type="PANTHER" id="PTHR22749">
    <property type="entry name" value="RIBOFLAVIN KINASE/FMN ADENYLYLTRANSFERASE"/>
    <property type="match status" value="1"/>
</dbReference>
<dbReference type="NCBIfam" id="TIGR00083">
    <property type="entry name" value="ribF"/>
    <property type="match status" value="1"/>
</dbReference>
<evidence type="ECO:0000256" key="12">
    <source>
        <dbReference type="ARBA" id="ARBA00047880"/>
    </source>
</evidence>
<dbReference type="InterPro" id="IPR015865">
    <property type="entry name" value="Riboflavin_kinase_bac/euk"/>
</dbReference>
<dbReference type="Gene3D" id="2.40.30.30">
    <property type="entry name" value="Riboflavin kinase-like"/>
    <property type="match status" value="1"/>
</dbReference>
<evidence type="ECO:0000256" key="10">
    <source>
        <dbReference type="ARBA" id="ARBA00022840"/>
    </source>
</evidence>
<dbReference type="InterPro" id="IPR023468">
    <property type="entry name" value="Riboflavin_kinase"/>
</dbReference>
<dbReference type="Pfam" id="PF06574">
    <property type="entry name" value="FAD_syn"/>
    <property type="match status" value="1"/>
</dbReference>
<dbReference type="Pfam" id="PF01687">
    <property type="entry name" value="Flavokinase"/>
    <property type="match status" value="1"/>
</dbReference>
<dbReference type="CDD" id="cd02064">
    <property type="entry name" value="FAD_synthetase_N"/>
    <property type="match status" value="1"/>
</dbReference>
<proteinExistence type="inferred from homology"/>
<feature type="domain" description="Riboflavin kinase" evidence="16">
    <location>
        <begin position="185"/>
        <end position="311"/>
    </location>
</feature>
<feature type="coiled-coil region" evidence="15">
    <location>
        <begin position="289"/>
        <end position="316"/>
    </location>
</feature>
<evidence type="ECO:0000256" key="2">
    <source>
        <dbReference type="ARBA" id="ARBA00005201"/>
    </source>
</evidence>
<dbReference type="EMBL" id="JAJNBZ010000001">
    <property type="protein sequence ID" value="MCE5168104.1"/>
    <property type="molecule type" value="Genomic_DNA"/>
</dbReference>
<dbReference type="RefSeq" id="WP_233695458.1">
    <property type="nucleotide sequence ID" value="NZ_JAJNBZ010000001.1"/>
</dbReference>
<dbReference type="NCBIfam" id="NF004162">
    <property type="entry name" value="PRK05627.1-5"/>
    <property type="match status" value="1"/>
</dbReference>
<evidence type="ECO:0000256" key="14">
    <source>
        <dbReference type="PIRNR" id="PIRNR004491"/>
    </source>
</evidence>
<reference evidence="17 18" key="1">
    <citation type="submission" date="2021-11" db="EMBL/GenBank/DDBJ databases">
        <title>Draft genome sequence of Paenibacillus profundus YoMME, a new Gram-positive bacteria with exoelectrogenic properties.</title>
        <authorList>
            <person name="Hubenova Y."/>
            <person name="Hubenova E."/>
            <person name="Manasiev Y."/>
            <person name="Peykov S."/>
            <person name="Mitov M."/>
        </authorList>
    </citation>
    <scope>NUCLEOTIDE SEQUENCE [LARGE SCALE GENOMIC DNA]</scope>
    <source>
        <strain evidence="17 18">YoMME</strain>
    </source>
</reference>
<evidence type="ECO:0000256" key="15">
    <source>
        <dbReference type="SAM" id="Coils"/>
    </source>
</evidence>
<dbReference type="SUPFAM" id="SSF82114">
    <property type="entry name" value="Riboflavin kinase-like"/>
    <property type="match status" value="1"/>
</dbReference>
<comment type="catalytic activity">
    <reaction evidence="13 14">
        <text>FMN + ATP + H(+) = FAD + diphosphate</text>
        <dbReference type="Rhea" id="RHEA:17237"/>
        <dbReference type="ChEBI" id="CHEBI:15378"/>
        <dbReference type="ChEBI" id="CHEBI:30616"/>
        <dbReference type="ChEBI" id="CHEBI:33019"/>
        <dbReference type="ChEBI" id="CHEBI:57692"/>
        <dbReference type="ChEBI" id="CHEBI:58210"/>
        <dbReference type="EC" id="2.7.7.2"/>
    </reaction>
</comment>
<evidence type="ECO:0000256" key="4">
    <source>
        <dbReference type="ARBA" id="ARBA00022643"/>
    </source>
</evidence>
<dbReference type="InterPro" id="IPR014729">
    <property type="entry name" value="Rossmann-like_a/b/a_fold"/>
</dbReference>
<evidence type="ECO:0000256" key="13">
    <source>
        <dbReference type="ARBA" id="ARBA00049494"/>
    </source>
</evidence>
<dbReference type="PIRSF" id="PIRSF004491">
    <property type="entry name" value="FAD_Synth"/>
    <property type="match status" value="1"/>
</dbReference>
<keyword evidence="4 14" id="KW-0288">FMN</keyword>
<dbReference type="NCBIfam" id="NF004160">
    <property type="entry name" value="PRK05627.1-3"/>
    <property type="match status" value="1"/>
</dbReference>
<evidence type="ECO:0000256" key="1">
    <source>
        <dbReference type="ARBA" id="ARBA00004726"/>
    </source>
</evidence>
<keyword evidence="7 14" id="KW-0547">Nucleotide-binding</keyword>
<evidence type="ECO:0000256" key="9">
    <source>
        <dbReference type="ARBA" id="ARBA00022827"/>
    </source>
</evidence>
<sequence>METIPLHAPLDDTSWTSCRQPQVLVLGHFDGIHTGHAQVIQRALDYGAEHGLPVGLMTFHPHPKGVFGRSEYHRYVTPPMEKERILSRMGLDRLYVVQFDMSFAQVSAQKFAEAVCALGVKHVVIGFDYRFGHRGEGTAEMLKDWGNDCFTVDIVPAHSEDGTKVSSTRIRQCLAQGDITKANQLLGRPYLIQGEVIHGDARGRTIGFPTANVNPEEPYIIPAIGVYAAKVKVGGTWYDGVLSIGLKPTFKSGETVPTIEAHLFDFDADIYGETIAIAVMDYIRSEQKFNSIQDLIAQITADAEEARQRLAAMDAESMFSCAAQER</sequence>
<name>A0ABS8YAB1_9BACL</name>
<dbReference type="EC" id="2.7.7.2" evidence="14"/>
<evidence type="ECO:0000256" key="5">
    <source>
        <dbReference type="ARBA" id="ARBA00022679"/>
    </source>
</evidence>
<dbReference type="PANTHER" id="PTHR22749:SF6">
    <property type="entry name" value="RIBOFLAVIN KINASE"/>
    <property type="match status" value="1"/>
</dbReference>
<protein>
    <recommendedName>
        <fullName evidence="14">Riboflavin biosynthesis protein</fullName>
    </recommendedName>
    <domain>
        <recommendedName>
            <fullName evidence="14">Riboflavin kinase</fullName>
            <ecNumber evidence="14">2.7.1.26</ecNumber>
        </recommendedName>
        <alternativeName>
            <fullName evidence="14">Flavokinase</fullName>
        </alternativeName>
    </domain>
    <domain>
        <recommendedName>
            <fullName evidence="14">FMN adenylyltransferase</fullName>
            <ecNumber evidence="14">2.7.7.2</ecNumber>
        </recommendedName>
        <alternativeName>
            <fullName evidence="14">FAD pyrophosphorylase</fullName>
        </alternativeName>
        <alternativeName>
            <fullName evidence="14">FAD synthase</fullName>
        </alternativeName>
    </domain>
</protein>
<comment type="caution">
    <text evidence="17">The sequence shown here is derived from an EMBL/GenBank/DDBJ whole genome shotgun (WGS) entry which is preliminary data.</text>
</comment>
<evidence type="ECO:0000256" key="7">
    <source>
        <dbReference type="ARBA" id="ARBA00022741"/>
    </source>
</evidence>
<evidence type="ECO:0000256" key="6">
    <source>
        <dbReference type="ARBA" id="ARBA00022695"/>
    </source>
</evidence>
<comment type="catalytic activity">
    <reaction evidence="12 14">
        <text>riboflavin + ATP = FMN + ADP + H(+)</text>
        <dbReference type="Rhea" id="RHEA:14357"/>
        <dbReference type="ChEBI" id="CHEBI:15378"/>
        <dbReference type="ChEBI" id="CHEBI:30616"/>
        <dbReference type="ChEBI" id="CHEBI:57986"/>
        <dbReference type="ChEBI" id="CHEBI:58210"/>
        <dbReference type="ChEBI" id="CHEBI:456216"/>
        <dbReference type="EC" id="2.7.1.26"/>
    </reaction>
</comment>
<keyword evidence="3 14" id="KW-0285">Flavoprotein</keyword>
<keyword evidence="5 14" id="KW-0808">Transferase</keyword>
<evidence type="ECO:0000256" key="8">
    <source>
        <dbReference type="ARBA" id="ARBA00022777"/>
    </source>
</evidence>
<dbReference type="Proteomes" id="UP001199916">
    <property type="component" value="Unassembled WGS sequence"/>
</dbReference>
<keyword evidence="8 14" id="KW-0418">Kinase</keyword>
<dbReference type="EC" id="2.7.1.26" evidence="14"/>
<gene>
    <name evidence="17" type="ORF">LQV63_02060</name>
</gene>
<keyword evidence="10 14" id="KW-0067">ATP-binding</keyword>
<evidence type="ECO:0000313" key="17">
    <source>
        <dbReference type="EMBL" id="MCE5168104.1"/>
    </source>
</evidence>
<keyword evidence="11" id="KW-0511">Multifunctional enzyme</keyword>
<keyword evidence="18" id="KW-1185">Reference proteome</keyword>
<evidence type="ECO:0000313" key="18">
    <source>
        <dbReference type="Proteomes" id="UP001199916"/>
    </source>
</evidence>
<dbReference type="SUPFAM" id="SSF52374">
    <property type="entry name" value="Nucleotidylyl transferase"/>
    <property type="match status" value="1"/>
</dbReference>
<evidence type="ECO:0000256" key="11">
    <source>
        <dbReference type="ARBA" id="ARBA00023268"/>
    </source>
</evidence>
<dbReference type="Gene3D" id="3.40.50.620">
    <property type="entry name" value="HUPs"/>
    <property type="match status" value="1"/>
</dbReference>
<dbReference type="GO" id="GO:0008531">
    <property type="term" value="F:riboflavin kinase activity"/>
    <property type="evidence" value="ECO:0007669"/>
    <property type="project" value="UniProtKB-EC"/>
</dbReference>
<accession>A0ABS8YAB1</accession>
<organism evidence="17 18">
    <name type="scientific">Paenibacillus profundus</name>
    <dbReference type="NCBI Taxonomy" id="1173085"/>
    <lineage>
        <taxon>Bacteria</taxon>
        <taxon>Bacillati</taxon>
        <taxon>Bacillota</taxon>
        <taxon>Bacilli</taxon>
        <taxon>Bacillales</taxon>
        <taxon>Paenibacillaceae</taxon>
        <taxon>Paenibacillus</taxon>
    </lineage>
</organism>
<comment type="pathway">
    <text evidence="1 14">Cofactor biosynthesis; FAD biosynthesis; FAD from FMN: step 1/1.</text>
</comment>
<dbReference type="InterPro" id="IPR015864">
    <property type="entry name" value="FAD_synthase"/>
</dbReference>
<keyword evidence="6 14" id="KW-0548">Nucleotidyltransferase</keyword>
<comment type="similarity">
    <text evidence="14">Belongs to the ribF family.</text>
</comment>